<dbReference type="SUPFAM" id="SSF51569">
    <property type="entry name" value="Aldolase"/>
    <property type="match status" value="1"/>
</dbReference>
<gene>
    <name evidence="1" type="ORF">UW44_C0001G0042</name>
</gene>
<dbReference type="InterPro" id="IPR012062">
    <property type="entry name" value="GatZ/KbaZ-like"/>
</dbReference>
<organism evidence="1 2">
    <name type="scientific">Candidatus Collierbacteria bacterium GW2011_GWB2_44_22</name>
    <dbReference type="NCBI Taxonomy" id="1618387"/>
    <lineage>
        <taxon>Bacteria</taxon>
        <taxon>Candidatus Collieribacteriota</taxon>
    </lineage>
</organism>
<name>A0A0G1HZR7_9BACT</name>
<proteinExistence type="predicted"/>
<dbReference type="EMBL" id="LCIH01000001">
    <property type="protein sequence ID" value="KKT52490.1"/>
    <property type="molecule type" value="Genomic_DNA"/>
</dbReference>
<evidence type="ECO:0000313" key="1">
    <source>
        <dbReference type="EMBL" id="KKT52490.1"/>
    </source>
</evidence>
<protein>
    <submittedName>
        <fullName evidence="1">Uncharacterized protein</fullName>
    </submittedName>
</protein>
<dbReference type="Proteomes" id="UP000034006">
    <property type="component" value="Unassembled WGS sequence"/>
</dbReference>
<reference evidence="1 2" key="1">
    <citation type="journal article" date="2015" name="Nature">
        <title>rRNA introns, odd ribosomes, and small enigmatic genomes across a large radiation of phyla.</title>
        <authorList>
            <person name="Brown C.T."/>
            <person name="Hug L.A."/>
            <person name="Thomas B.C."/>
            <person name="Sharon I."/>
            <person name="Castelle C.J."/>
            <person name="Singh A."/>
            <person name="Wilkins M.J."/>
            <person name="Williams K.H."/>
            <person name="Banfield J.F."/>
        </authorList>
    </citation>
    <scope>NUCLEOTIDE SEQUENCE [LARGE SCALE GENOMIC DNA]</scope>
</reference>
<sequence length="334" mass="38388">MGSKINARIGIGPMSSEVIEAVYRYSHFYRKQLMLIASKNQIDYAGGYVNGWTTEQYCLFLKEMKKTYGNSDVIICRDHCGPGFNGIHDLKDTYETIKHDIEHGFDLIHIDFCHFKGNREEKLDESKKAIEYALGLNPNILLEVGTDENLGTNYSLPNLSEIEKEISFIKNFCNPEFYVVQTGSLVKEINQVGNFNKDFVSKIAIIAKKNGIKIKEHNDDYLDKETIKIKMELVDAMNIAPQFGVVQTQLVITKCLQYGINFDRFLKDVYDSGKWKKWLMNNKAENKMLCSIIAGHYGFNYESYKEIIQQLSTCLDIKEFIINSISDLIAHYDI</sequence>
<dbReference type="STRING" id="1618387.UW44_C0001G0042"/>
<comment type="caution">
    <text evidence="1">The sequence shown here is derived from an EMBL/GenBank/DDBJ whole genome shotgun (WGS) entry which is preliminary data.</text>
</comment>
<accession>A0A0G1HZR7</accession>
<dbReference type="Pfam" id="PF08013">
    <property type="entry name" value="GatZ_KbaZ-like"/>
    <property type="match status" value="1"/>
</dbReference>
<evidence type="ECO:0000313" key="2">
    <source>
        <dbReference type="Proteomes" id="UP000034006"/>
    </source>
</evidence>
<dbReference type="AlphaFoldDB" id="A0A0G1HZR7"/>
<dbReference type="InterPro" id="IPR013785">
    <property type="entry name" value="Aldolase_TIM"/>
</dbReference>
<dbReference type="Gene3D" id="3.20.20.70">
    <property type="entry name" value="Aldolase class I"/>
    <property type="match status" value="1"/>
</dbReference>